<keyword evidence="3" id="KW-0964">Secreted</keyword>
<dbReference type="EMBL" id="CAKXAJ010018088">
    <property type="protein sequence ID" value="CAH2217446.1"/>
    <property type="molecule type" value="Genomic_DNA"/>
</dbReference>
<dbReference type="OrthoDB" id="7776143at2759"/>
<keyword evidence="7" id="KW-1185">Reference proteome</keyword>
<feature type="transmembrane region" description="Helical" evidence="5">
    <location>
        <begin position="110"/>
        <end position="127"/>
    </location>
</feature>
<dbReference type="PANTHER" id="PTHR10009:SF10">
    <property type="entry name" value="L-DOPACHROME TAUTOMERASE YELLOW-F-RELATED"/>
    <property type="match status" value="1"/>
</dbReference>
<evidence type="ECO:0000256" key="2">
    <source>
        <dbReference type="ARBA" id="ARBA00009127"/>
    </source>
</evidence>
<dbReference type="InterPro" id="IPR017996">
    <property type="entry name" value="MRJP/yellow-related"/>
</dbReference>
<dbReference type="Pfam" id="PF03022">
    <property type="entry name" value="MRJP"/>
    <property type="match status" value="1"/>
</dbReference>
<evidence type="ECO:0000313" key="6">
    <source>
        <dbReference type="EMBL" id="CAH2217446.1"/>
    </source>
</evidence>
<evidence type="ECO:0000256" key="4">
    <source>
        <dbReference type="ARBA" id="ARBA00022729"/>
    </source>
</evidence>
<dbReference type="AlphaFoldDB" id="A0A8S4QTC2"/>
<dbReference type="InterPro" id="IPR011042">
    <property type="entry name" value="6-blade_b-propeller_TolB-like"/>
</dbReference>
<dbReference type="Proteomes" id="UP000838756">
    <property type="component" value="Unassembled WGS sequence"/>
</dbReference>
<sequence>NRKQLRKPSIVIFDLKTDKLILRYEFNDADLVNERTPGGLTSITVDVTKDRCDDAYAYINDLATEGMIVYSLKSNTSRRLNHPSFVHDEAALNFTVAGCLEEIASSDKAAFVHMYIIVFFLLTWFYICMCNKDFFFFFFLFTILYIKIGQTYK</sequence>
<reference evidence="6" key="1">
    <citation type="submission" date="2022-03" db="EMBL/GenBank/DDBJ databases">
        <authorList>
            <person name="Lindestad O."/>
        </authorList>
    </citation>
    <scope>NUCLEOTIDE SEQUENCE</scope>
</reference>
<keyword evidence="5" id="KW-1133">Transmembrane helix</keyword>
<comment type="caution">
    <text evidence="6">The sequence shown here is derived from an EMBL/GenBank/DDBJ whole genome shotgun (WGS) entry which is preliminary data.</text>
</comment>
<evidence type="ECO:0000313" key="7">
    <source>
        <dbReference type="Proteomes" id="UP000838756"/>
    </source>
</evidence>
<name>A0A8S4QTC2_9NEOP</name>
<keyword evidence="5" id="KW-0472">Membrane</keyword>
<evidence type="ECO:0000256" key="3">
    <source>
        <dbReference type="ARBA" id="ARBA00022525"/>
    </source>
</evidence>
<dbReference type="PANTHER" id="PTHR10009">
    <property type="entry name" value="PROTEIN YELLOW-RELATED"/>
    <property type="match status" value="1"/>
</dbReference>
<evidence type="ECO:0000256" key="1">
    <source>
        <dbReference type="ARBA" id="ARBA00004613"/>
    </source>
</evidence>
<dbReference type="Gene3D" id="2.120.10.30">
    <property type="entry name" value="TolB, C-terminal domain"/>
    <property type="match status" value="1"/>
</dbReference>
<protein>
    <submittedName>
        <fullName evidence="6">Jg25943 protein</fullName>
    </submittedName>
</protein>
<accession>A0A8S4QTC2</accession>
<proteinExistence type="inferred from homology"/>
<dbReference type="GO" id="GO:0005576">
    <property type="term" value="C:extracellular region"/>
    <property type="evidence" value="ECO:0007669"/>
    <property type="project" value="UniProtKB-SubCell"/>
</dbReference>
<keyword evidence="4" id="KW-0732">Signal</keyword>
<comment type="similarity">
    <text evidence="2">Belongs to the major royal jelly protein family.</text>
</comment>
<evidence type="ECO:0000256" key="5">
    <source>
        <dbReference type="SAM" id="Phobius"/>
    </source>
</evidence>
<feature type="transmembrane region" description="Helical" evidence="5">
    <location>
        <begin position="133"/>
        <end position="149"/>
    </location>
</feature>
<comment type="subcellular location">
    <subcellularLocation>
        <location evidence="1">Secreted</location>
    </subcellularLocation>
</comment>
<keyword evidence="5" id="KW-0812">Transmembrane</keyword>
<organism evidence="6 7">
    <name type="scientific">Pararge aegeria aegeria</name>
    <dbReference type="NCBI Taxonomy" id="348720"/>
    <lineage>
        <taxon>Eukaryota</taxon>
        <taxon>Metazoa</taxon>
        <taxon>Ecdysozoa</taxon>
        <taxon>Arthropoda</taxon>
        <taxon>Hexapoda</taxon>
        <taxon>Insecta</taxon>
        <taxon>Pterygota</taxon>
        <taxon>Neoptera</taxon>
        <taxon>Endopterygota</taxon>
        <taxon>Lepidoptera</taxon>
        <taxon>Glossata</taxon>
        <taxon>Ditrysia</taxon>
        <taxon>Papilionoidea</taxon>
        <taxon>Nymphalidae</taxon>
        <taxon>Satyrinae</taxon>
        <taxon>Satyrini</taxon>
        <taxon>Parargina</taxon>
        <taxon>Pararge</taxon>
    </lineage>
</organism>
<feature type="non-terminal residue" evidence="6">
    <location>
        <position position="1"/>
    </location>
</feature>
<gene>
    <name evidence="6" type="primary">jg25943</name>
    <name evidence="6" type="ORF">PAEG_LOCUS5336</name>
</gene>